<comment type="caution">
    <text evidence="2">The sequence shown here is derived from an EMBL/GenBank/DDBJ whole genome shotgun (WGS) entry which is preliminary data.</text>
</comment>
<evidence type="ECO:0000313" key="2">
    <source>
        <dbReference type="EMBL" id="KAF5354949.1"/>
    </source>
</evidence>
<dbReference type="AlphaFoldDB" id="A0A8H5D7E1"/>
<name>A0A8H5D7E1_9AGAR</name>
<evidence type="ECO:0000313" key="3">
    <source>
        <dbReference type="Proteomes" id="UP000559027"/>
    </source>
</evidence>
<keyword evidence="3" id="KW-1185">Reference proteome</keyword>
<evidence type="ECO:0000256" key="1">
    <source>
        <dbReference type="SAM" id="MobiDB-lite"/>
    </source>
</evidence>
<feature type="compositionally biased region" description="Acidic residues" evidence="1">
    <location>
        <begin position="272"/>
        <end position="287"/>
    </location>
</feature>
<protein>
    <recommendedName>
        <fullName evidence="4">BTB domain-containing protein</fullName>
    </recommendedName>
</protein>
<dbReference type="Proteomes" id="UP000559027">
    <property type="component" value="Unassembled WGS sequence"/>
</dbReference>
<reference evidence="2 3" key="1">
    <citation type="journal article" date="2020" name="ISME J.">
        <title>Uncovering the hidden diversity of litter-decomposition mechanisms in mushroom-forming fungi.</title>
        <authorList>
            <person name="Floudas D."/>
            <person name="Bentzer J."/>
            <person name="Ahren D."/>
            <person name="Johansson T."/>
            <person name="Persson P."/>
            <person name="Tunlid A."/>
        </authorList>
    </citation>
    <scope>NUCLEOTIDE SEQUENCE [LARGE SCALE GENOMIC DNA]</scope>
    <source>
        <strain evidence="2 3">CBS 146.42</strain>
    </source>
</reference>
<evidence type="ECO:0008006" key="4">
    <source>
        <dbReference type="Google" id="ProtNLM"/>
    </source>
</evidence>
<gene>
    <name evidence="2" type="ORF">D9756_005642</name>
</gene>
<organism evidence="2 3">
    <name type="scientific">Leucocoprinus leucothites</name>
    <dbReference type="NCBI Taxonomy" id="201217"/>
    <lineage>
        <taxon>Eukaryota</taxon>
        <taxon>Fungi</taxon>
        <taxon>Dikarya</taxon>
        <taxon>Basidiomycota</taxon>
        <taxon>Agaricomycotina</taxon>
        <taxon>Agaricomycetes</taxon>
        <taxon>Agaricomycetidae</taxon>
        <taxon>Agaricales</taxon>
        <taxon>Agaricineae</taxon>
        <taxon>Agaricaceae</taxon>
        <taxon>Leucocoprinus</taxon>
    </lineage>
</organism>
<accession>A0A8H5D7E1</accession>
<feature type="region of interest" description="Disordered" evidence="1">
    <location>
        <begin position="259"/>
        <end position="288"/>
    </location>
</feature>
<sequence>MAPNKDTNVPARSPSLAPHSDYWIKGADLHLLLGHTLYRIHSHFFIRESKFWKNKLAGPTSPGDEPLLVGTSSTNALVLDERPLDFDCFLYVFYNNRFGDYSQLTLKQWITILRYSTKWDFPHVKELAVRYIVDFDMDVVDRIVLYQENNLPESYLFPLYMQIASREDMLSLEESKILGYDTLVLIHHARERLRTPVSPTNRLLSPIRTDLTHTNVIDIVASTFNISLASANISPNPGNTVPTPAPNKAPPEVRLITTPTALENPIKRSEREQEDADEGFDSDGWDYDDVKSNVASLGSDWDDAWDIDDSVVSASSAL</sequence>
<dbReference type="OrthoDB" id="9997739at2759"/>
<proteinExistence type="predicted"/>
<dbReference type="EMBL" id="JAACJO010000008">
    <property type="protein sequence ID" value="KAF5354949.1"/>
    <property type="molecule type" value="Genomic_DNA"/>
</dbReference>